<accession>A0A0E0ELN8</accession>
<sequence>MLLGHRRRRRRRVLSLYVLLIRRRRRRRLEGLVGEGIDPHFLELLLDLYVHVSGAGEAARWARVGRRQ</sequence>
<evidence type="ECO:0000313" key="2">
    <source>
        <dbReference type="Proteomes" id="UP000008021"/>
    </source>
</evidence>
<dbReference type="EnsemblPlants" id="OMERI08G12620.1">
    <property type="protein sequence ID" value="OMERI08G12620.1"/>
    <property type="gene ID" value="OMERI08G12620"/>
</dbReference>
<dbReference type="Proteomes" id="UP000008021">
    <property type="component" value="Chromosome 8"/>
</dbReference>
<evidence type="ECO:0000313" key="1">
    <source>
        <dbReference type="EnsemblPlants" id="OMERI08G12620.1"/>
    </source>
</evidence>
<proteinExistence type="predicted"/>
<dbReference type="HOGENOM" id="CLU_2798300_0_0_1"/>
<keyword evidence="2" id="KW-1185">Reference proteome</keyword>
<organism evidence="1">
    <name type="scientific">Oryza meridionalis</name>
    <dbReference type="NCBI Taxonomy" id="40149"/>
    <lineage>
        <taxon>Eukaryota</taxon>
        <taxon>Viridiplantae</taxon>
        <taxon>Streptophyta</taxon>
        <taxon>Embryophyta</taxon>
        <taxon>Tracheophyta</taxon>
        <taxon>Spermatophyta</taxon>
        <taxon>Magnoliopsida</taxon>
        <taxon>Liliopsida</taxon>
        <taxon>Poales</taxon>
        <taxon>Poaceae</taxon>
        <taxon>BOP clade</taxon>
        <taxon>Oryzoideae</taxon>
        <taxon>Oryzeae</taxon>
        <taxon>Oryzinae</taxon>
        <taxon>Oryza</taxon>
    </lineage>
</organism>
<reference evidence="1" key="1">
    <citation type="submission" date="2015-04" db="UniProtKB">
        <authorList>
            <consortium name="EnsemblPlants"/>
        </authorList>
    </citation>
    <scope>IDENTIFICATION</scope>
</reference>
<reference evidence="1" key="2">
    <citation type="submission" date="2018-05" db="EMBL/GenBank/DDBJ databases">
        <title>OmerRS3 (Oryza meridionalis Reference Sequence Version 3).</title>
        <authorList>
            <person name="Zhang J."/>
            <person name="Kudrna D."/>
            <person name="Lee S."/>
            <person name="Talag J."/>
            <person name="Welchert J."/>
            <person name="Wing R.A."/>
        </authorList>
    </citation>
    <scope>NUCLEOTIDE SEQUENCE [LARGE SCALE GENOMIC DNA]</scope>
    <source>
        <strain evidence="1">cv. OR44</strain>
    </source>
</reference>
<dbReference type="AlphaFoldDB" id="A0A0E0ELN8"/>
<protein>
    <submittedName>
        <fullName evidence="1">Uncharacterized protein</fullName>
    </submittedName>
</protein>
<name>A0A0E0ELN8_9ORYZ</name>
<dbReference type="Gramene" id="OMERI08G12620.1">
    <property type="protein sequence ID" value="OMERI08G12620.1"/>
    <property type="gene ID" value="OMERI08G12620"/>
</dbReference>